<accession>K9U2V7</accession>
<protein>
    <submittedName>
        <fullName evidence="3">Lipase class 3</fullName>
    </submittedName>
</protein>
<name>K9U2V7_CHRTP</name>
<keyword evidence="1" id="KW-0732">Signal</keyword>
<feature type="domain" description="Fungal lipase-type" evidence="2">
    <location>
        <begin position="150"/>
        <end position="284"/>
    </location>
</feature>
<dbReference type="eggNOG" id="COG3675">
    <property type="taxonomic scope" value="Bacteria"/>
</dbReference>
<feature type="chain" id="PRO_5003936896" evidence="1">
    <location>
        <begin position="31"/>
        <end position="383"/>
    </location>
</feature>
<reference evidence="3 4" key="1">
    <citation type="submission" date="2012-06" db="EMBL/GenBank/DDBJ databases">
        <title>Finished chromosome of genome of Chroococcidiopsis thermalis PCC 7203.</title>
        <authorList>
            <consortium name="US DOE Joint Genome Institute"/>
            <person name="Gugger M."/>
            <person name="Coursin T."/>
            <person name="Rippka R."/>
            <person name="Tandeau De Marsac N."/>
            <person name="Huntemann M."/>
            <person name="Wei C.-L."/>
            <person name="Han J."/>
            <person name="Detter J.C."/>
            <person name="Han C."/>
            <person name="Tapia R."/>
            <person name="Davenport K."/>
            <person name="Daligault H."/>
            <person name="Erkkila T."/>
            <person name="Gu W."/>
            <person name="Munk A.C.C."/>
            <person name="Teshima H."/>
            <person name="Xu Y."/>
            <person name="Chain P."/>
            <person name="Chen A."/>
            <person name="Krypides N."/>
            <person name="Mavromatis K."/>
            <person name="Markowitz V."/>
            <person name="Szeto E."/>
            <person name="Ivanova N."/>
            <person name="Mikhailova N."/>
            <person name="Ovchinnikova G."/>
            <person name="Pagani I."/>
            <person name="Pati A."/>
            <person name="Goodwin L."/>
            <person name="Peters L."/>
            <person name="Pitluck S."/>
            <person name="Woyke T."/>
            <person name="Kerfeld C."/>
        </authorList>
    </citation>
    <scope>NUCLEOTIDE SEQUENCE [LARGE SCALE GENOMIC DNA]</scope>
    <source>
        <strain evidence="3 4">PCC 7203</strain>
    </source>
</reference>
<dbReference type="KEGG" id="cthe:Chro_4012"/>
<sequence length="383" mass="43119">MTLLKKNINLFLTQATLCLGLFSTAVPSQAQNIGKTNSVTNLRSVQFERLCFQRSVACTDIGKAAHLSSALIYQLFDTERTGNKTKRSNVINQIKRLYGAKQIDVINKRMKLSDFFLIRKEQDKIFGGYAVLIRQPEVGQFGKRKVSYAIAFKGTYVGLEDPNDLAAISSGVPVNMYRRAAALIHEGFRNYAGQVFNDIKSKELLVEILSLQKQANTEVEILVTGHSLGAASILYTAMLVDAGVLPSNIRTIVFGAPAFTQPSFANRYRTAIANTTRVETKGDFFIYQQRGYMQPIYNTLGYVPLGNLIAAEPTEKLKELWQERDILEQQYQASQSPKIKSAYLDLTKRIILEQANIHVKSYGYFYEYYLRTQGPNLTRSGNR</sequence>
<evidence type="ECO:0000313" key="4">
    <source>
        <dbReference type="Proteomes" id="UP000010384"/>
    </source>
</evidence>
<dbReference type="OrthoDB" id="583622at2"/>
<dbReference type="STRING" id="251229.Chro_4012"/>
<proteinExistence type="predicted"/>
<dbReference type="EMBL" id="CP003597">
    <property type="protein sequence ID" value="AFY89417.1"/>
    <property type="molecule type" value="Genomic_DNA"/>
</dbReference>
<gene>
    <name evidence="3" type="ORF">Chro_4012</name>
</gene>
<dbReference type="GO" id="GO:0006629">
    <property type="term" value="P:lipid metabolic process"/>
    <property type="evidence" value="ECO:0007669"/>
    <property type="project" value="InterPro"/>
</dbReference>
<dbReference type="InterPro" id="IPR029058">
    <property type="entry name" value="AB_hydrolase_fold"/>
</dbReference>
<dbReference type="InterPro" id="IPR002921">
    <property type="entry name" value="Fungal_lipase-type"/>
</dbReference>
<dbReference type="RefSeq" id="WP_015155960.1">
    <property type="nucleotide sequence ID" value="NC_019695.1"/>
</dbReference>
<dbReference type="Gene3D" id="3.40.50.1820">
    <property type="entry name" value="alpha/beta hydrolase"/>
    <property type="match status" value="1"/>
</dbReference>
<dbReference type="SUPFAM" id="SSF53474">
    <property type="entry name" value="alpha/beta-Hydrolases"/>
    <property type="match status" value="1"/>
</dbReference>
<evidence type="ECO:0000259" key="2">
    <source>
        <dbReference type="Pfam" id="PF01764"/>
    </source>
</evidence>
<organism evidence="3 4">
    <name type="scientific">Chroococcidiopsis thermalis (strain PCC 7203)</name>
    <dbReference type="NCBI Taxonomy" id="251229"/>
    <lineage>
        <taxon>Bacteria</taxon>
        <taxon>Bacillati</taxon>
        <taxon>Cyanobacteriota</taxon>
        <taxon>Cyanophyceae</taxon>
        <taxon>Chroococcidiopsidales</taxon>
        <taxon>Chroococcidiopsidaceae</taxon>
        <taxon>Chroococcidiopsis</taxon>
    </lineage>
</organism>
<evidence type="ECO:0000313" key="3">
    <source>
        <dbReference type="EMBL" id="AFY89417.1"/>
    </source>
</evidence>
<dbReference type="Proteomes" id="UP000010384">
    <property type="component" value="Chromosome"/>
</dbReference>
<dbReference type="HOGENOM" id="CLU_745242_0_0_3"/>
<evidence type="ECO:0000256" key="1">
    <source>
        <dbReference type="SAM" id="SignalP"/>
    </source>
</evidence>
<dbReference type="AlphaFoldDB" id="K9U2V7"/>
<dbReference type="InParanoid" id="K9U2V7"/>
<dbReference type="Pfam" id="PF01764">
    <property type="entry name" value="Lipase_3"/>
    <property type="match status" value="1"/>
</dbReference>
<keyword evidence="4" id="KW-1185">Reference proteome</keyword>
<feature type="signal peptide" evidence="1">
    <location>
        <begin position="1"/>
        <end position="30"/>
    </location>
</feature>